<gene>
    <name evidence="1" type="ORF">KASA_0G02189G</name>
</gene>
<evidence type="ECO:0000313" key="1">
    <source>
        <dbReference type="EMBL" id="SMN22603.1"/>
    </source>
</evidence>
<reference evidence="1 2" key="1">
    <citation type="submission" date="2017-04" db="EMBL/GenBank/DDBJ databases">
        <authorList>
            <person name="Afonso C.L."/>
            <person name="Miller P.J."/>
            <person name="Scott M.A."/>
            <person name="Spackman E."/>
            <person name="Goraichik I."/>
            <person name="Dimitrov K.M."/>
            <person name="Suarez D.L."/>
            <person name="Swayne D.E."/>
        </authorList>
    </citation>
    <scope>NUCLEOTIDE SEQUENCE [LARGE SCALE GENOMIC DNA]</scope>
</reference>
<keyword evidence="2" id="KW-1185">Reference proteome</keyword>
<dbReference type="Proteomes" id="UP000196158">
    <property type="component" value="Unassembled WGS sequence"/>
</dbReference>
<dbReference type="OrthoDB" id="2253354at2759"/>
<organism evidence="1 2">
    <name type="scientific">Maudiozyma saulgeensis</name>
    <dbReference type="NCBI Taxonomy" id="1789683"/>
    <lineage>
        <taxon>Eukaryota</taxon>
        <taxon>Fungi</taxon>
        <taxon>Dikarya</taxon>
        <taxon>Ascomycota</taxon>
        <taxon>Saccharomycotina</taxon>
        <taxon>Saccharomycetes</taxon>
        <taxon>Saccharomycetales</taxon>
        <taxon>Saccharomycetaceae</taxon>
        <taxon>Maudiozyma</taxon>
    </lineage>
</organism>
<dbReference type="AlphaFoldDB" id="A0A1X7RAA8"/>
<proteinExistence type="predicted"/>
<dbReference type="EMBL" id="FXLY01000012">
    <property type="protein sequence ID" value="SMN22603.1"/>
    <property type="molecule type" value="Genomic_DNA"/>
</dbReference>
<accession>A0A1X7RAA8</accession>
<evidence type="ECO:0000313" key="2">
    <source>
        <dbReference type="Proteomes" id="UP000196158"/>
    </source>
</evidence>
<protein>
    <submittedName>
        <fullName evidence="1">Uncharacterized protein</fullName>
    </submittedName>
</protein>
<name>A0A1X7RAA8_9SACH</name>
<sequence length="232" mass="26711">MLHIIRKRCSSNRPLLRIARLQTRGQHSGPSVGPTQKATFDKSMIRPFIWVVVFGSLVTHVIDRRQAYSDMKKRYSLKITILKDLLEKAQNGNTSVTEEQVEHELRLVNKMFVRDKSLGAKEVENVLSQMQIAIPKREEYNYDEEESLEDIWKGILEDINDDKSPKKLKKKAVQPVPITTTTKVLDDIIVDKETLKELREKERGDLKNFTQSTEQHLIVENPGELSGSAKFL</sequence>